<proteinExistence type="predicted"/>
<dbReference type="SUPFAM" id="SSF53474">
    <property type="entry name" value="alpha/beta-Hydrolases"/>
    <property type="match status" value="1"/>
</dbReference>
<protein>
    <submittedName>
        <fullName evidence="3">Alpha/beta hydrolase</fullName>
    </submittedName>
</protein>
<dbReference type="PANTHER" id="PTHR47751:SF1">
    <property type="entry name" value="SUPERFAMILY HYDROLASE, PUTATIVE (AFU_ORTHOLOGUE AFUA_2G16580)-RELATED"/>
    <property type="match status" value="1"/>
</dbReference>
<dbReference type="InterPro" id="IPR051411">
    <property type="entry name" value="Polyketide_trans_af380"/>
</dbReference>
<feature type="domain" description="Xaa-Pro dipeptidyl-peptidase-like" evidence="2">
    <location>
        <begin position="44"/>
        <end position="270"/>
    </location>
</feature>
<accession>A0A3E0U0F4</accession>
<dbReference type="Pfam" id="PF02129">
    <property type="entry name" value="Peptidase_S15"/>
    <property type="match status" value="1"/>
</dbReference>
<dbReference type="RefSeq" id="WP_116014686.1">
    <property type="nucleotide sequence ID" value="NZ_QUOT01000001.1"/>
</dbReference>
<feature type="signal peptide" evidence="1">
    <location>
        <begin position="1"/>
        <end position="19"/>
    </location>
</feature>
<keyword evidence="1" id="KW-0732">Signal</keyword>
<keyword evidence="4" id="KW-1185">Reference proteome</keyword>
<evidence type="ECO:0000313" key="4">
    <source>
        <dbReference type="Proteomes" id="UP000256899"/>
    </source>
</evidence>
<feature type="chain" id="PRO_5017600612" evidence="1">
    <location>
        <begin position="20"/>
        <end position="327"/>
    </location>
</feature>
<name>A0A3E0U0F4_9GAMM</name>
<dbReference type="Gene3D" id="1.10.10.800">
    <property type="match status" value="1"/>
</dbReference>
<evidence type="ECO:0000259" key="2">
    <source>
        <dbReference type="Pfam" id="PF02129"/>
    </source>
</evidence>
<dbReference type="GO" id="GO:0016787">
    <property type="term" value="F:hydrolase activity"/>
    <property type="evidence" value="ECO:0007669"/>
    <property type="project" value="UniProtKB-KW"/>
</dbReference>
<reference evidence="4" key="1">
    <citation type="submission" date="2018-08" db="EMBL/GenBank/DDBJ databases">
        <title>Thalassotalea euphylliae genome.</title>
        <authorList>
            <person name="Summers S."/>
            <person name="Rice S.A."/>
            <person name="Freckelton M.L."/>
            <person name="Nedved B.T."/>
            <person name="Hadfield M.G."/>
        </authorList>
    </citation>
    <scope>NUCLEOTIDE SEQUENCE [LARGE SCALE GENOMIC DNA]</scope>
    <source>
        <strain evidence="4">H3</strain>
    </source>
</reference>
<comment type="caution">
    <text evidence="3">The sequence shown here is derived from an EMBL/GenBank/DDBJ whole genome shotgun (WGS) entry which is preliminary data.</text>
</comment>
<dbReference type="Proteomes" id="UP000256899">
    <property type="component" value="Unassembled WGS sequence"/>
</dbReference>
<organism evidence="3 4">
    <name type="scientific">Thalassotalea euphylliae</name>
    <dbReference type="NCBI Taxonomy" id="1655234"/>
    <lineage>
        <taxon>Bacteria</taxon>
        <taxon>Pseudomonadati</taxon>
        <taxon>Pseudomonadota</taxon>
        <taxon>Gammaproteobacteria</taxon>
        <taxon>Alteromonadales</taxon>
        <taxon>Colwelliaceae</taxon>
        <taxon>Thalassotalea</taxon>
    </lineage>
</organism>
<evidence type="ECO:0000256" key="1">
    <source>
        <dbReference type="SAM" id="SignalP"/>
    </source>
</evidence>
<gene>
    <name evidence="3" type="ORF">DXX94_06625</name>
</gene>
<dbReference type="InterPro" id="IPR000383">
    <property type="entry name" value="Xaa-Pro-like_dom"/>
</dbReference>
<dbReference type="AlphaFoldDB" id="A0A3E0U0F4"/>
<dbReference type="Gene3D" id="3.40.50.1820">
    <property type="entry name" value="alpha/beta hydrolase"/>
    <property type="match status" value="1"/>
</dbReference>
<evidence type="ECO:0000313" key="3">
    <source>
        <dbReference type="EMBL" id="REL30406.1"/>
    </source>
</evidence>
<dbReference type="EMBL" id="QUOT01000001">
    <property type="protein sequence ID" value="REL30406.1"/>
    <property type="molecule type" value="Genomic_DNA"/>
</dbReference>
<dbReference type="InterPro" id="IPR029058">
    <property type="entry name" value="AB_hydrolase_fold"/>
</dbReference>
<dbReference type="PANTHER" id="PTHR47751">
    <property type="entry name" value="SUPERFAMILY HYDROLASE, PUTATIVE (AFU_ORTHOLOGUE AFUA_2G16580)-RELATED"/>
    <property type="match status" value="1"/>
</dbReference>
<sequence>MFKQILLGLTAALSIHASAAAIKSSSISEENIMQQIKLETSVGKLAANLYLPSGHQESTEKLPVVLVTGAWTTVKEQMPAVYARALAEQGYAALTFDFRGWGQSSDKVKYLEDPQRKIEDIQAVISALASKQSKLTQLDVERIAGLGICASSGYMLDAALANSNVKTVAVVAPWLHDKALATAIYGGEENVASLLAAAKQAAQKEQPVTIEAASLTNQSALMYQAPYYTETDRGLIPAYDNLFNVASWQGWLNYDALATANAQDKPVLMVASEAMALPAGAKQYLENAGDNVQAVWFDGISQFDFYDQADAVNKAVGAIDKHFSKYL</sequence>
<keyword evidence="3" id="KW-0378">Hydrolase</keyword>